<sequence>MNCFVQSLSIFIPDTLDTMFHATGCSIRCVCKVPYEMLLLNADLYCLAFISKWFWYVSLVYLLP</sequence>
<dbReference type="EnsemblPlants" id="AET4Gv20446000.6">
    <property type="protein sequence ID" value="AET4Gv20446000.6"/>
    <property type="gene ID" value="AET4Gv20446000"/>
</dbReference>
<dbReference type="Gramene" id="AET4Gv20446000.6">
    <property type="protein sequence ID" value="AET4Gv20446000.6"/>
    <property type="gene ID" value="AET4Gv20446000"/>
</dbReference>
<evidence type="ECO:0000313" key="2">
    <source>
        <dbReference type="Proteomes" id="UP000015105"/>
    </source>
</evidence>
<reference evidence="1" key="4">
    <citation type="submission" date="2019-03" db="UniProtKB">
        <authorList>
            <consortium name="EnsemblPlants"/>
        </authorList>
    </citation>
    <scope>IDENTIFICATION</scope>
</reference>
<protein>
    <submittedName>
        <fullName evidence="1">Uncharacterized protein</fullName>
    </submittedName>
</protein>
<reference evidence="1" key="3">
    <citation type="journal article" date="2017" name="Nature">
        <title>Genome sequence of the progenitor of the wheat D genome Aegilops tauschii.</title>
        <authorList>
            <person name="Luo M.C."/>
            <person name="Gu Y.Q."/>
            <person name="Puiu D."/>
            <person name="Wang H."/>
            <person name="Twardziok S.O."/>
            <person name="Deal K.R."/>
            <person name="Huo N."/>
            <person name="Zhu T."/>
            <person name="Wang L."/>
            <person name="Wang Y."/>
            <person name="McGuire P.E."/>
            <person name="Liu S."/>
            <person name="Long H."/>
            <person name="Ramasamy R.K."/>
            <person name="Rodriguez J.C."/>
            <person name="Van S.L."/>
            <person name="Yuan L."/>
            <person name="Wang Z."/>
            <person name="Xia Z."/>
            <person name="Xiao L."/>
            <person name="Anderson O.D."/>
            <person name="Ouyang S."/>
            <person name="Liang Y."/>
            <person name="Zimin A.V."/>
            <person name="Pertea G."/>
            <person name="Qi P."/>
            <person name="Bennetzen J.L."/>
            <person name="Dai X."/>
            <person name="Dawson M.W."/>
            <person name="Muller H.G."/>
            <person name="Kugler K."/>
            <person name="Rivarola-Duarte L."/>
            <person name="Spannagl M."/>
            <person name="Mayer K.F.X."/>
            <person name="Lu F.H."/>
            <person name="Bevan M.W."/>
            <person name="Leroy P."/>
            <person name="Li P."/>
            <person name="You F.M."/>
            <person name="Sun Q."/>
            <person name="Liu Z."/>
            <person name="Lyons E."/>
            <person name="Wicker T."/>
            <person name="Salzberg S.L."/>
            <person name="Devos K.M."/>
            <person name="Dvorak J."/>
        </authorList>
    </citation>
    <scope>NUCLEOTIDE SEQUENCE [LARGE SCALE GENOMIC DNA]</scope>
    <source>
        <strain evidence="1">cv. AL8/78</strain>
    </source>
</reference>
<keyword evidence="2" id="KW-1185">Reference proteome</keyword>
<evidence type="ECO:0000313" key="1">
    <source>
        <dbReference type="EnsemblPlants" id="AET4Gv20446000.6"/>
    </source>
</evidence>
<organism evidence="1 2">
    <name type="scientific">Aegilops tauschii subsp. strangulata</name>
    <name type="common">Goatgrass</name>
    <dbReference type="NCBI Taxonomy" id="200361"/>
    <lineage>
        <taxon>Eukaryota</taxon>
        <taxon>Viridiplantae</taxon>
        <taxon>Streptophyta</taxon>
        <taxon>Embryophyta</taxon>
        <taxon>Tracheophyta</taxon>
        <taxon>Spermatophyta</taxon>
        <taxon>Magnoliopsida</taxon>
        <taxon>Liliopsida</taxon>
        <taxon>Poales</taxon>
        <taxon>Poaceae</taxon>
        <taxon>BOP clade</taxon>
        <taxon>Pooideae</taxon>
        <taxon>Triticodae</taxon>
        <taxon>Triticeae</taxon>
        <taxon>Triticinae</taxon>
        <taxon>Aegilops</taxon>
    </lineage>
</organism>
<dbReference type="AlphaFoldDB" id="A0A453I4S9"/>
<accession>A0A453I4S9</accession>
<dbReference type="Proteomes" id="UP000015105">
    <property type="component" value="Chromosome 4D"/>
</dbReference>
<name>A0A453I4S9_AEGTS</name>
<proteinExistence type="predicted"/>
<reference evidence="2" key="2">
    <citation type="journal article" date="2017" name="Nat. Plants">
        <title>The Aegilops tauschii genome reveals multiple impacts of transposons.</title>
        <authorList>
            <person name="Zhao G."/>
            <person name="Zou C."/>
            <person name="Li K."/>
            <person name="Wang K."/>
            <person name="Li T."/>
            <person name="Gao L."/>
            <person name="Zhang X."/>
            <person name="Wang H."/>
            <person name="Yang Z."/>
            <person name="Liu X."/>
            <person name="Jiang W."/>
            <person name="Mao L."/>
            <person name="Kong X."/>
            <person name="Jiao Y."/>
            <person name="Jia J."/>
        </authorList>
    </citation>
    <scope>NUCLEOTIDE SEQUENCE [LARGE SCALE GENOMIC DNA]</scope>
    <source>
        <strain evidence="2">cv. AL8/78</strain>
    </source>
</reference>
<reference evidence="1" key="5">
    <citation type="journal article" date="2021" name="G3 (Bethesda)">
        <title>Aegilops tauschii genome assembly Aet v5.0 features greater sequence contiguity and improved annotation.</title>
        <authorList>
            <person name="Wang L."/>
            <person name="Zhu T."/>
            <person name="Rodriguez J.C."/>
            <person name="Deal K.R."/>
            <person name="Dubcovsky J."/>
            <person name="McGuire P.E."/>
            <person name="Lux T."/>
            <person name="Spannagl M."/>
            <person name="Mayer K.F.X."/>
            <person name="Baldrich P."/>
            <person name="Meyers B.C."/>
            <person name="Huo N."/>
            <person name="Gu Y.Q."/>
            <person name="Zhou H."/>
            <person name="Devos K.M."/>
            <person name="Bennetzen J.L."/>
            <person name="Unver T."/>
            <person name="Budak H."/>
            <person name="Gulick P.J."/>
            <person name="Galiba G."/>
            <person name="Kalapos B."/>
            <person name="Nelson D.R."/>
            <person name="Li P."/>
            <person name="You F.M."/>
            <person name="Luo M.C."/>
            <person name="Dvorak J."/>
        </authorList>
    </citation>
    <scope>NUCLEOTIDE SEQUENCE [LARGE SCALE GENOMIC DNA]</scope>
    <source>
        <strain evidence="1">cv. AL8/78</strain>
    </source>
</reference>
<reference evidence="2" key="1">
    <citation type="journal article" date="2014" name="Science">
        <title>Ancient hybridizations among the ancestral genomes of bread wheat.</title>
        <authorList>
            <consortium name="International Wheat Genome Sequencing Consortium,"/>
            <person name="Marcussen T."/>
            <person name="Sandve S.R."/>
            <person name="Heier L."/>
            <person name="Spannagl M."/>
            <person name="Pfeifer M."/>
            <person name="Jakobsen K.S."/>
            <person name="Wulff B.B."/>
            <person name="Steuernagel B."/>
            <person name="Mayer K.F."/>
            <person name="Olsen O.A."/>
        </authorList>
    </citation>
    <scope>NUCLEOTIDE SEQUENCE [LARGE SCALE GENOMIC DNA]</scope>
    <source>
        <strain evidence="2">cv. AL8/78</strain>
    </source>
</reference>